<dbReference type="InterPro" id="IPR042211">
    <property type="entry name" value="CRISPR-assoc_Cas1_N"/>
</dbReference>
<keyword evidence="1 10" id="KW-0540">Nuclease</keyword>
<keyword evidence="6 10" id="KW-0051">Antiviral defense</keyword>
<dbReference type="EMBL" id="CP066802">
    <property type="protein sequence ID" value="QQM68273.1"/>
    <property type="molecule type" value="Genomic_DNA"/>
</dbReference>
<gene>
    <name evidence="10 11" type="primary">cas1</name>
    <name evidence="11" type="ORF">JG540_01785</name>
</gene>
<evidence type="ECO:0000256" key="5">
    <source>
        <dbReference type="ARBA" id="ARBA00022842"/>
    </source>
</evidence>
<evidence type="ECO:0000313" key="11">
    <source>
        <dbReference type="EMBL" id="QQM68273.1"/>
    </source>
</evidence>
<keyword evidence="3 10" id="KW-0255">Endonuclease</keyword>
<proteinExistence type="inferred from homology"/>
<sequence length="369" mass="40277">MTSFDEGFCYLGVELTRTQPAVDPRHDVKGHPDPDHVVYVGREGSRVRVSKGRLLVEADSGIPQMSIPRHAVCRLVLAGAVGLSAGARSWALRHDVDVVFLSRRGSYLGRLAAPRATASARRLLAQAAVCADESARLPLARSIVEAKLRHQVGLLQRLGRRQEGVQVGDVCAQLRTLMGDAAHAADTAELMGLEGAASLLYFEELSRLVPAEVVFEGRSRRPPRDLANAALSYGYAILLAECVGALLSAGLEPSLGVLHASTDKRPSLALDLMEEFRPLLVDRTVMALLRQRRLRPEHAVESPDGAGVWLERRGKKALVDGYEATMQRTVSGALPGFQGSWRRHVHHQAQRLARALLEPGESWEGVSWR</sequence>
<comment type="subunit">
    <text evidence="9 10">Homodimer, forms a heterotetramer with a Cas2 homodimer.</text>
</comment>
<dbReference type="InterPro" id="IPR002729">
    <property type="entry name" value="CRISPR-assoc_Cas1"/>
</dbReference>
<evidence type="ECO:0000313" key="12">
    <source>
        <dbReference type="Proteomes" id="UP000595895"/>
    </source>
</evidence>
<evidence type="ECO:0000256" key="3">
    <source>
        <dbReference type="ARBA" id="ARBA00022759"/>
    </source>
</evidence>
<reference evidence="11 12" key="1">
    <citation type="submission" date="2020-12" db="EMBL/GenBank/DDBJ databases">
        <authorList>
            <person name="Zhou J."/>
        </authorList>
    </citation>
    <scope>NUCLEOTIDE SEQUENCE [LARGE SCALE GENOMIC DNA]</scope>
    <source>
        <strain evidence="11 12">CCUG 61299</strain>
    </source>
</reference>
<dbReference type="NCBIfam" id="TIGR00287">
    <property type="entry name" value="cas1"/>
    <property type="match status" value="1"/>
</dbReference>
<dbReference type="GO" id="GO:0003677">
    <property type="term" value="F:DNA binding"/>
    <property type="evidence" value="ECO:0007669"/>
    <property type="project" value="UniProtKB-KW"/>
</dbReference>
<keyword evidence="8 10" id="KW-0464">Manganese</keyword>
<dbReference type="Gene3D" id="1.20.120.920">
    <property type="entry name" value="CRISPR-associated endonuclease Cas1, C-terminal domain"/>
    <property type="match status" value="1"/>
</dbReference>
<protein>
    <recommendedName>
        <fullName evidence="10">CRISPR-associated endonuclease Cas1</fullName>
        <ecNumber evidence="10">3.1.-.-</ecNumber>
    </recommendedName>
</protein>
<evidence type="ECO:0000256" key="1">
    <source>
        <dbReference type="ARBA" id="ARBA00022722"/>
    </source>
</evidence>
<evidence type="ECO:0000256" key="10">
    <source>
        <dbReference type="HAMAP-Rule" id="MF_01470"/>
    </source>
</evidence>
<feature type="binding site" evidence="10">
    <location>
        <position position="274"/>
    </location>
    <ligand>
        <name>Mn(2+)</name>
        <dbReference type="ChEBI" id="CHEBI:29035"/>
    </ligand>
</feature>
<evidence type="ECO:0000256" key="6">
    <source>
        <dbReference type="ARBA" id="ARBA00023118"/>
    </source>
</evidence>
<dbReference type="GO" id="GO:0051607">
    <property type="term" value="P:defense response to virus"/>
    <property type="evidence" value="ECO:0007669"/>
    <property type="project" value="UniProtKB-UniRule"/>
</dbReference>
<organism evidence="11 12">
    <name type="scientific">Actinomyces weissii</name>
    <dbReference type="NCBI Taxonomy" id="675090"/>
    <lineage>
        <taxon>Bacteria</taxon>
        <taxon>Bacillati</taxon>
        <taxon>Actinomycetota</taxon>
        <taxon>Actinomycetes</taxon>
        <taxon>Actinomycetales</taxon>
        <taxon>Actinomycetaceae</taxon>
        <taxon>Actinomyces</taxon>
    </lineage>
</organism>
<dbReference type="AlphaFoldDB" id="A0A7T7MBB9"/>
<dbReference type="InterPro" id="IPR042206">
    <property type="entry name" value="CRISPR-assoc_Cas1_C"/>
</dbReference>
<dbReference type="HAMAP" id="MF_01470">
    <property type="entry name" value="Cas1"/>
    <property type="match status" value="1"/>
</dbReference>
<dbReference type="GO" id="GO:0004519">
    <property type="term" value="F:endonuclease activity"/>
    <property type="evidence" value="ECO:0007669"/>
    <property type="project" value="UniProtKB-UniRule"/>
</dbReference>
<feature type="binding site" evidence="10">
    <location>
        <position position="194"/>
    </location>
    <ligand>
        <name>Mn(2+)</name>
        <dbReference type="ChEBI" id="CHEBI:29035"/>
    </ligand>
</feature>
<comment type="function">
    <text evidence="10">CRISPR (clustered regularly interspaced short palindromic repeat), is an adaptive immune system that provides protection against mobile genetic elements (viruses, transposable elements and conjugative plasmids). CRISPR clusters contain spacers, sequences complementary to antecedent mobile elements, and target invading nucleic acids. CRISPR clusters are transcribed and processed into CRISPR RNA (crRNA). Acts as a dsDNA endonuclease. Involved in the integration of spacer DNA into the CRISPR cassette.</text>
</comment>
<evidence type="ECO:0000256" key="2">
    <source>
        <dbReference type="ARBA" id="ARBA00022723"/>
    </source>
</evidence>
<dbReference type="Gene3D" id="3.100.10.20">
    <property type="entry name" value="CRISPR-associated endonuclease Cas1, N-terminal domain"/>
    <property type="match status" value="1"/>
</dbReference>
<keyword evidence="4 10" id="KW-0378">Hydrolase</keyword>
<evidence type="ECO:0000256" key="9">
    <source>
        <dbReference type="ARBA" id="ARBA00038592"/>
    </source>
</evidence>
<feature type="binding site" evidence="10">
    <location>
        <position position="259"/>
    </location>
    <ligand>
        <name>Mn(2+)</name>
        <dbReference type="ChEBI" id="CHEBI:29035"/>
    </ligand>
</feature>
<dbReference type="GO" id="GO:0046872">
    <property type="term" value="F:metal ion binding"/>
    <property type="evidence" value="ECO:0007669"/>
    <property type="project" value="UniProtKB-UniRule"/>
</dbReference>
<evidence type="ECO:0000256" key="7">
    <source>
        <dbReference type="ARBA" id="ARBA00023125"/>
    </source>
</evidence>
<dbReference type="GO" id="GO:0043571">
    <property type="term" value="P:maintenance of CRISPR repeat elements"/>
    <property type="evidence" value="ECO:0007669"/>
    <property type="project" value="UniProtKB-UniRule"/>
</dbReference>
<dbReference type="PANTHER" id="PTHR34353">
    <property type="entry name" value="CRISPR-ASSOCIATED ENDONUCLEASE CAS1 1"/>
    <property type="match status" value="1"/>
</dbReference>
<keyword evidence="12" id="KW-1185">Reference proteome</keyword>
<dbReference type="InterPro" id="IPR050646">
    <property type="entry name" value="Cas1"/>
</dbReference>
<keyword evidence="5 10" id="KW-0460">Magnesium</keyword>
<dbReference type="EC" id="3.1.-.-" evidence="10"/>
<comment type="cofactor">
    <cofactor evidence="10">
        <name>Mg(2+)</name>
        <dbReference type="ChEBI" id="CHEBI:18420"/>
    </cofactor>
    <cofactor evidence="10">
        <name>Mn(2+)</name>
        <dbReference type="ChEBI" id="CHEBI:29035"/>
    </cofactor>
</comment>
<comment type="similarity">
    <text evidence="10">Belongs to the CRISPR-associated endonuclease Cas1 family.</text>
</comment>
<evidence type="ECO:0000256" key="4">
    <source>
        <dbReference type="ARBA" id="ARBA00022801"/>
    </source>
</evidence>
<accession>A0A7T7MBB9</accession>
<name>A0A7T7MBB9_9ACTO</name>
<evidence type="ECO:0000256" key="8">
    <source>
        <dbReference type="ARBA" id="ARBA00023211"/>
    </source>
</evidence>
<dbReference type="Proteomes" id="UP000595895">
    <property type="component" value="Chromosome"/>
</dbReference>
<dbReference type="GO" id="GO:0016787">
    <property type="term" value="F:hydrolase activity"/>
    <property type="evidence" value="ECO:0007669"/>
    <property type="project" value="UniProtKB-KW"/>
</dbReference>
<dbReference type="Pfam" id="PF01867">
    <property type="entry name" value="Cas_Cas1"/>
    <property type="match status" value="1"/>
</dbReference>
<keyword evidence="7 10" id="KW-0238">DNA-binding</keyword>
<keyword evidence="2 10" id="KW-0479">Metal-binding</keyword>
<dbReference type="CDD" id="cd09634">
    <property type="entry name" value="Cas1_I-II-III"/>
    <property type="match status" value="1"/>
</dbReference>
<dbReference type="PANTHER" id="PTHR34353:SF2">
    <property type="entry name" value="CRISPR-ASSOCIATED ENDONUCLEASE CAS1 1"/>
    <property type="match status" value="1"/>
</dbReference>
<dbReference type="KEGG" id="awe:JG540_01785"/>